<reference evidence="1 2" key="1">
    <citation type="journal article" date="2019" name="Nat. Ecol. Evol.">
        <title>Megaphylogeny resolves global patterns of mushroom evolution.</title>
        <authorList>
            <person name="Varga T."/>
            <person name="Krizsan K."/>
            <person name="Foldi C."/>
            <person name="Dima B."/>
            <person name="Sanchez-Garcia M."/>
            <person name="Sanchez-Ramirez S."/>
            <person name="Szollosi G.J."/>
            <person name="Szarkandi J.G."/>
            <person name="Papp V."/>
            <person name="Albert L."/>
            <person name="Andreopoulos W."/>
            <person name="Angelini C."/>
            <person name="Antonin V."/>
            <person name="Barry K.W."/>
            <person name="Bougher N.L."/>
            <person name="Buchanan P."/>
            <person name="Buyck B."/>
            <person name="Bense V."/>
            <person name="Catcheside P."/>
            <person name="Chovatia M."/>
            <person name="Cooper J."/>
            <person name="Damon W."/>
            <person name="Desjardin D."/>
            <person name="Finy P."/>
            <person name="Geml J."/>
            <person name="Haridas S."/>
            <person name="Hughes K."/>
            <person name="Justo A."/>
            <person name="Karasinski D."/>
            <person name="Kautmanova I."/>
            <person name="Kiss B."/>
            <person name="Kocsube S."/>
            <person name="Kotiranta H."/>
            <person name="LaButti K.M."/>
            <person name="Lechner B.E."/>
            <person name="Liimatainen K."/>
            <person name="Lipzen A."/>
            <person name="Lukacs Z."/>
            <person name="Mihaltcheva S."/>
            <person name="Morgado L.N."/>
            <person name="Niskanen T."/>
            <person name="Noordeloos M.E."/>
            <person name="Ohm R.A."/>
            <person name="Ortiz-Santana B."/>
            <person name="Ovrebo C."/>
            <person name="Racz N."/>
            <person name="Riley R."/>
            <person name="Savchenko A."/>
            <person name="Shiryaev A."/>
            <person name="Soop K."/>
            <person name="Spirin V."/>
            <person name="Szebenyi C."/>
            <person name="Tomsovsky M."/>
            <person name="Tulloss R.E."/>
            <person name="Uehling J."/>
            <person name="Grigoriev I.V."/>
            <person name="Vagvolgyi C."/>
            <person name="Papp T."/>
            <person name="Martin F.M."/>
            <person name="Miettinen O."/>
            <person name="Hibbett D.S."/>
            <person name="Nagy L.G."/>
        </authorList>
    </citation>
    <scope>NUCLEOTIDE SEQUENCE [LARGE SCALE GENOMIC DNA]</scope>
    <source>
        <strain evidence="1 2">HHB13444</strain>
    </source>
</reference>
<dbReference type="EMBL" id="ML211013">
    <property type="protein sequence ID" value="TFK91732.1"/>
    <property type="molecule type" value="Genomic_DNA"/>
</dbReference>
<organism evidence="1 2">
    <name type="scientific">Polyporus arcularius HHB13444</name>
    <dbReference type="NCBI Taxonomy" id="1314778"/>
    <lineage>
        <taxon>Eukaryota</taxon>
        <taxon>Fungi</taxon>
        <taxon>Dikarya</taxon>
        <taxon>Basidiomycota</taxon>
        <taxon>Agaricomycotina</taxon>
        <taxon>Agaricomycetes</taxon>
        <taxon>Polyporales</taxon>
        <taxon>Polyporaceae</taxon>
        <taxon>Polyporus</taxon>
    </lineage>
</organism>
<accession>A0A5C3PQL0</accession>
<dbReference type="Proteomes" id="UP000308197">
    <property type="component" value="Unassembled WGS sequence"/>
</dbReference>
<proteinExistence type="predicted"/>
<protein>
    <submittedName>
        <fullName evidence="1">Uncharacterized protein</fullName>
    </submittedName>
</protein>
<dbReference type="InParanoid" id="A0A5C3PQL0"/>
<name>A0A5C3PQL0_9APHY</name>
<sequence length="157" mass="16957">MTVLCKGLKFDHHHVTQASNGPTISGMNCIIGNVEHRAIVLRLIKNAEGQTTSIIVAVTCTFSNKRILPNNLPYDARSYYLPVPPASTTQPGLGTPVIEPGTGNVDKARWVYIGQAYEIDTNCPFQVKGFTSETYPPQSVEAIINAINAKKASTPSS</sequence>
<evidence type="ECO:0000313" key="2">
    <source>
        <dbReference type="Proteomes" id="UP000308197"/>
    </source>
</evidence>
<gene>
    <name evidence="1" type="ORF">K466DRAFT_582553</name>
</gene>
<evidence type="ECO:0000313" key="1">
    <source>
        <dbReference type="EMBL" id="TFK91732.1"/>
    </source>
</evidence>
<dbReference type="AlphaFoldDB" id="A0A5C3PQL0"/>
<keyword evidence="2" id="KW-1185">Reference proteome</keyword>